<evidence type="ECO:0000256" key="1">
    <source>
        <dbReference type="ARBA" id="ARBA00022714"/>
    </source>
</evidence>
<dbReference type="GO" id="GO:0051537">
    <property type="term" value="F:2 iron, 2 sulfur cluster binding"/>
    <property type="evidence" value="ECO:0007669"/>
    <property type="project" value="UniProtKB-KW"/>
</dbReference>
<accession>A0A345T4R1</accession>
<dbReference type="InterPro" id="IPR050584">
    <property type="entry name" value="Cholesterol_7-desaturase"/>
</dbReference>
<gene>
    <name evidence="8" type="ORF">C7M71_029875</name>
</gene>
<dbReference type="Gene3D" id="2.102.10.10">
    <property type="entry name" value="Rieske [2Fe-2S] iron-sulphur domain"/>
    <property type="match status" value="1"/>
</dbReference>
<dbReference type="RefSeq" id="WP_111490488.1">
    <property type="nucleotide sequence ID" value="NZ_CP031264.1"/>
</dbReference>
<dbReference type="SUPFAM" id="SSF50022">
    <property type="entry name" value="ISP domain"/>
    <property type="match status" value="1"/>
</dbReference>
<evidence type="ECO:0000256" key="3">
    <source>
        <dbReference type="ARBA" id="ARBA00023002"/>
    </source>
</evidence>
<feature type="compositionally biased region" description="Polar residues" evidence="6">
    <location>
        <begin position="1"/>
        <end position="14"/>
    </location>
</feature>
<keyword evidence="4" id="KW-0408">Iron</keyword>
<dbReference type="GO" id="GO:0004497">
    <property type="term" value="F:monooxygenase activity"/>
    <property type="evidence" value="ECO:0007669"/>
    <property type="project" value="UniProtKB-ARBA"/>
</dbReference>
<keyword evidence="2" id="KW-0479">Metal-binding</keyword>
<evidence type="ECO:0000256" key="5">
    <source>
        <dbReference type="ARBA" id="ARBA00023014"/>
    </source>
</evidence>
<organism evidence="8 9">
    <name type="scientific">Peterkaempfera bronchialis</name>
    <dbReference type="NCBI Taxonomy" id="2126346"/>
    <lineage>
        <taxon>Bacteria</taxon>
        <taxon>Bacillati</taxon>
        <taxon>Actinomycetota</taxon>
        <taxon>Actinomycetes</taxon>
        <taxon>Kitasatosporales</taxon>
        <taxon>Streptomycetaceae</taxon>
        <taxon>Peterkaempfera</taxon>
    </lineage>
</organism>
<dbReference type="EMBL" id="CP031264">
    <property type="protein sequence ID" value="AXI80966.1"/>
    <property type="molecule type" value="Genomic_DNA"/>
</dbReference>
<protein>
    <submittedName>
        <fullName evidence="8">Rieske (2Fe-2S) protein</fullName>
    </submittedName>
</protein>
<dbReference type="AlphaFoldDB" id="A0A345T4R1"/>
<dbReference type="GO" id="GO:0016705">
    <property type="term" value="F:oxidoreductase activity, acting on paired donors, with incorporation or reduction of molecular oxygen"/>
    <property type="evidence" value="ECO:0007669"/>
    <property type="project" value="UniProtKB-ARBA"/>
</dbReference>
<evidence type="ECO:0000256" key="4">
    <source>
        <dbReference type="ARBA" id="ARBA00023004"/>
    </source>
</evidence>
<keyword evidence="1" id="KW-0001">2Fe-2S</keyword>
<sequence length="341" mass="37483">MSATSATSIEQSTPPARRRILAPPVPPEGEGGFSRSWFPVCLSSDVPSGKVVGRDFLDGRVVVYRGPDGAAKVLSAYCPHLGADLSVGDVHDGQLRCAFHHWRFDGSGACVGTGCGDPAPPRAQLFAFPVQERYGLVWAFNGETPTFDLPDFPFPDGELVVRTLELDEIFPVDPWVFCANTPDIQHIKALHGITFDNGDPDPEQFTWTDHSFRYGFEGRLPSGDPISYEIGITGTNIFYQSGSVNGRWFGFIMPFGIPQPGAITSFLVLAAREDDGDQGDTEAFLDSVQALEESIVADDRPVLNTIHFRPGTTTRSDKALNRFLQYVRDFPRTHPSRDFIN</sequence>
<dbReference type="OrthoDB" id="5243643at2"/>
<dbReference type="InterPro" id="IPR017941">
    <property type="entry name" value="Rieske_2Fe-2S"/>
</dbReference>
<dbReference type="PANTHER" id="PTHR21266">
    <property type="entry name" value="IRON-SULFUR DOMAIN CONTAINING PROTEIN"/>
    <property type="match status" value="1"/>
</dbReference>
<dbReference type="Pfam" id="PF00355">
    <property type="entry name" value="Rieske"/>
    <property type="match status" value="1"/>
</dbReference>
<feature type="region of interest" description="Disordered" evidence="6">
    <location>
        <begin position="1"/>
        <end position="30"/>
    </location>
</feature>
<dbReference type="KEGG" id="stri:C7M71_029875"/>
<keyword evidence="5" id="KW-0411">Iron-sulfur</keyword>
<evidence type="ECO:0000256" key="6">
    <source>
        <dbReference type="SAM" id="MobiDB-lite"/>
    </source>
</evidence>
<dbReference type="CDD" id="cd03469">
    <property type="entry name" value="Rieske_RO_Alpha_N"/>
    <property type="match status" value="1"/>
</dbReference>
<dbReference type="PROSITE" id="PS51296">
    <property type="entry name" value="RIESKE"/>
    <property type="match status" value="1"/>
</dbReference>
<proteinExistence type="predicted"/>
<keyword evidence="9" id="KW-1185">Reference proteome</keyword>
<feature type="domain" description="Rieske" evidence="7">
    <location>
        <begin position="37"/>
        <end position="139"/>
    </location>
</feature>
<dbReference type="PANTHER" id="PTHR21266:SF60">
    <property type="entry name" value="3-KETOSTEROID-9-ALPHA-MONOOXYGENASE, OXYGENASE COMPONENT"/>
    <property type="match status" value="1"/>
</dbReference>
<evidence type="ECO:0000313" key="9">
    <source>
        <dbReference type="Proteomes" id="UP000249340"/>
    </source>
</evidence>
<dbReference type="GO" id="GO:0046872">
    <property type="term" value="F:metal ion binding"/>
    <property type="evidence" value="ECO:0007669"/>
    <property type="project" value="UniProtKB-KW"/>
</dbReference>
<dbReference type="Proteomes" id="UP000249340">
    <property type="component" value="Chromosome"/>
</dbReference>
<dbReference type="InterPro" id="IPR036922">
    <property type="entry name" value="Rieske_2Fe-2S_sf"/>
</dbReference>
<evidence type="ECO:0000259" key="7">
    <source>
        <dbReference type="PROSITE" id="PS51296"/>
    </source>
</evidence>
<name>A0A345T4R1_9ACTN</name>
<reference evidence="9" key="1">
    <citation type="submission" date="2018-07" db="EMBL/GenBank/DDBJ databases">
        <title>Streptacidiphilus bronchialis DSM 106435 chromosome.</title>
        <authorList>
            <person name="Batra D."/>
            <person name="Gulvik C.A."/>
        </authorList>
    </citation>
    <scope>NUCLEOTIDE SEQUENCE [LARGE SCALE GENOMIC DNA]</scope>
    <source>
        <strain evidence="9">DSM 106435</strain>
    </source>
</reference>
<evidence type="ECO:0000256" key="2">
    <source>
        <dbReference type="ARBA" id="ARBA00022723"/>
    </source>
</evidence>
<evidence type="ECO:0000313" key="8">
    <source>
        <dbReference type="EMBL" id="AXI80966.1"/>
    </source>
</evidence>
<keyword evidence="3" id="KW-0560">Oxidoreductase</keyword>